<evidence type="ECO:0000313" key="1">
    <source>
        <dbReference type="EMBL" id="KAG8231335.1"/>
    </source>
</evidence>
<dbReference type="AlphaFoldDB" id="A0A8K0P0M7"/>
<gene>
    <name evidence="1" type="ORF">J437_LFUL017687</name>
</gene>
<dbReference type="PANTHER" id="PTHR19871">
    <property type="entry name" value="BETA TRANSDUCIN-RELATED PROTEIN"/>
    <property type="match status" value="1"/>
</dbReference>
<name>A0A8K0P0M7_LADFU</name>
<protein>
    <submittedName>
        <fullName evidence="1">Uncharacterized protein</fullName>
    </submittedName>
</protein>
<sequence>MDDRTVDLIFAGSLESLPPVSSKIVRIFTSSTFTDTTLERNTLMAQVYPKIKDFCREKHGLEFQ</sequence>
<accession>A0A8K0P0M7</accession>
<feature type="non-terminal residue" evidence="1">
    <location>
        <position position="1"/>
    </location>
</feature>
<proteinExistence type="predicted"/>
<dbReference type="PANTHER" id="PTHR19871:SF14">
    <property type="entry name" value="DUF4062 DOMAIN-CONTAINING PROTEIN"/>
    <property type="match status" value="1"/>
</dbReference>
<reference evidence="1" key="2">
    <citation type="submission" date="2017-10" db="EMBL/GenBank/DDBJ databases">
        <title>Ladona fulva Genome sequencing and assembly.</title>
        <authorList>
            <person name="Murali S."/>
            <person name="Richards S."/>
            <person name="Bandaranaike D."/>
            <person name="Bellair M."/>
            <person name="Blankenburg K."/>
            <person name="Chao H."/>
            <person name="Dinh H."/>
            <person name="Doddapaneni H."/>
            <person name="Dugan-Rocha S."/>
            <person name="Elkadiri S."/>
            <person name="Gnanaolivu R."/>
            <person name="Hernandez B."/>
            <person name="Skinner E."/>
            <person name="Javaid M."/>
            <person name="Lee S."/>
            <person name="Li M."/>
            <person name="Ming W."/>
            <person name="Munidasa M."/>
            <person name="Muniz J."/>
            <person name="Nguyen L."/>
            <person name="Hughes D."/>
            <person name="Osuji N."/>
            <person name="Pu L.-L."/>
            <person name="Puazo M."/>
            <person name="Qu C."/>
            <person name="Quiroz J."/>
            <person name="Raj R."/>
            <person name="Weissenberger G."/>
            <person name="Xin Y."/>
            <person name="Zou X."/>
            <person name="Han Y."/>
            <person name="Worley K."/>
            <person name="Muzny D."/>
            <person name="Gibbs R."/>
        </authorList>
    </citation>
    <scope>NUCLEOTIDE SEQUENCE</scope>
    <source>
        <strain evidence="1">Sampled in the wild</strain>
    </source>
</reference>
<comment type="caution">
    <text evidence="1">The sequence shown here is derived from an EMBL/GenBank/DDBJ whole genome shotgun (WGS) entry which is preliminary data.</text>
</comment>
<dbReference type="Proteomes" id="UP000792457">
    <property type="component" value="Unassembled WGS sequence"/>
</dbReference>
<dbReference type="InterPro" id="IPR052752">
    <property type="entry name" value="NACHT-WD_repeat"/>
</dbReference>
<organism evidence="1 2">
    <name type="scientific">Ladona fulva</name>
    <name type="common">Scarce chaser dragonfly</name>
    <name type="synonym">Libellula fulva</name>
    <dbReference type="NCBI Taxonomy" id="123851"/>
    <lineage>
        <taxon>Eukaryota</taxon>
        <taxon>Metazoa</taxon>
        <taxon>Ecdysozoa</taxon>
        <taxon>Arthropoda</taxon>
        <taxon>Hexapoda</taxon>
        <taxon>Insecta</taxon>
        <taxon>Pterygota</taxon>
        <taxon>Palaeoptera</taxon>
        <taxon>Odonata</taxon>
        <taxon>Epiprocta</taxon>
        <taxon>Anisoptera</taxon>
        <taxon>Libelluloidea</taxon>
        <taxon>Libellulidae</taxon>
        <taxon>Ladona</taxon>
    </lineage>
</organism>
<reference evidence="1" key="1">
    <citation type="submission" date="2013-04" db="EMBL/GenBank/DDBJ databases">
        <authorList>
            <person name="Qu J."/>
            <person name="Murali S.C."/>
            <person name="Bandaranaike D."/>
            <person name="Bellair M."/>
            <person name="Blankenburg K."/>
            <person name="Chao H."/>
            <person name="Dinh H."/>
            <person name="Doddapaneni H."/>
            <person name="Downs B."/>
            <person name="Dugan-Rocha S."/>
            <person name="Elkadiri S."/>
            <person name="Gnanaolivu R.D."/>
            <person name="Hernandez B."/>
            <person name="Javaid M."/>
            <person name="Jayaseelan J.C."/>
            <person name="Lee S."/>
            <person name="Li M."/>
            <person name="Ming W."/>
            <person name="Munidasa M."/>
            <person name="Muniz J."/>
            <person name="Nguyen L."/>
            <person name="Ongeri F."/>
            <person name="Osuji N."/>
            <person name="Pu L.-L."/>
            <person name="Puazo M."/>
            <person name="Qu C."/>
            <person name="Quiroz J."/>
            <person name="Raj R."/>
            <person name="Weissenberger G."/>
            <person name="Xin Y."/>
            <person name="Zou X."/>
            <person name="Han Y."/>
            <person name="Richards S."/>
            <person name="Worley K."/>
            <person name="Muzny D."/>
            <person name="Gibbs R."/>
        </authorList>
    </citation>
    <scope>NUCLEOTIDE SEQUENCE</scope>
    <source>
        <strain evidence="1">Sampled in the wild</strain>
    </source>
</reference>
<evidence type="ECO:0000313" key="2">
    <source>
        <dbReference type="Proteomes" id="UP000792457"/>
    </source>
</evidence>
<dbReference type="EMBL" id="KZ308551">
    <property type="protein sequence ID" value="KAG8231335.1"/>
    <property type="molecule type" value="Genomic_DNA"/>
</dbReference>
<keyword evidence="2" id="KW-1185">Reference proteome</keyword>
<dbReference type="OrthoDB" id="2325716at2759"/>